<dbReference type="AlphaFoldDB" id="A0A1V1NTA6"/>
<sequence>VHTVSPWCKEDALLSILNATPGKKSYAVSYPTSEDTALWKPEAQNAATIFYRQNSESNRWEGILTGYQGGETGCPDYGTSTITKLCSDLWYLERLDQPELFVSIIKSFELPEGVTPKDWARPGVDPMKKLDLCLIKSDIESEPIFWMSLADKAATTAIDRLNNTSNTDETNLIVLTNAGYAMINGHSTEACLDGLQSEKTKATVGTNSLVDLHSAPNQPLWFFFYEKNSGNSVYCEVDSTKIDLATAQLSLPDVPFSKVLFYNIKADTEHLYANFEYANQDLFINKGFGGNEFRIITIANALALNVPHDLIKAFQYHDHLCPGVTAGYLIVKYVQAHYPLNNIYDKYFVLSMPPWCKDDAIMTLLNATPGKSGYGVYYLNDTETAQLKSEAA</sequence>
<name>A0A1V1NTA6_9BACT</name>
<dbReference type="EMBL" id="ATBP01002507">
    <property type="protein sequence ID" value="ETR65783.1"/>
    <property type="molecule type" value="Genomic_DNA"/>
</dbReference>
<feature type="non-terminal residue" evidence="2">
    <location>
        <position position="392"/>
    </location>
</feature>
<dbReference type="InterPro" id="IPR003814">
    <property type="entry name" value="FmdEsu_dom"/>
</dbReference>
<protein>
    <submittedName>
        <fullName evidence="2">Metal-binding domain-containing protein</fullName>
    </submittedName>
</protein>
<accession>A0A1V1NTA6</accession>
<dbReference type="Pfam" id="PF02663">
    <property type="entry name" value="FmdE"/>
    <property type="match status" value="1"/>
</dbReference>
<feature type="domain" description="Formylmethanofuran dehydrogenase subunit E" evidence="1">
    <location>
        <begin position="317"/>
        <end position="372"/>
    </location>
</feature>
<dbReference type="Gene3D" id="3.30.1330.130">
    <property type="match status" value="1"/>
</dbReference>
<evidence type="ECO:0000313" key="2">
    <source>
        <dbReference type="EMBL" id="ETR65783.1"/>
    </source>
</evidence>
<evidence type="ECO:0000259" key="1">
    <source>
        <dbReference type="Pfam" id="PF02663"/>
    </source>
</evidence>
<gene>
    <name evidence="2" type="ORF">OMM_13721</name>
</gene>
<feature type="non-terminal residue" evidence="2">
    <location>
        <position position="1"/>
    </location>
</feature>
<dbReference type="SUPFAM" id="SSF143555">
    <property type="entry name" value="FwdE-like"/>
    <property type="match status" value="1"/>
</dbReference>
<evidence type="ECO:0000313" key="3">
    <source>
        <dbReference type="Proteomes" id="UP000189670"/>
    </source>
</evidence>
<proteinExistence type="predicted"/>
<comment type="caution">
    <text evidence="2">The sequence shown here is derived from an EMBL/GenBank/DDBJ whole genome shotgun (WGS) entry which is preliminary data.</text>
</comment>
<reference evidence="3" key="1">
    <citation type="submission" date="2012-11" db="EMBL/GenBank/DDBJ databases">
        <authorList>
            <person name="Lucero-Rivera Y.E."/>
            <person name="Tovar-Ramirez D."/>
        </authorList>
    </citation>
    <scope>NUCLEOTIDE SEQUENCE [LARGE SCALE GENOMIC DNA]</scope>
    <source>
        <strain evidence="3">Araruama</strain>
    </source>
</reference>
<organism evidence="2 3">
    <name type="scientific">Candidatus Magnetoglobus multicellularis str. Araruama</name>
    <dbReference type="NCBI Taxonomy" id="890399"/>
    <lineage>
        <taxon>Bacteria</taxon>
        <taxon>Pseudomonadati</taxon>
        <taxon>Thermodesulfobacteriota</taxon>
        <taxon>Desulfobacteria</taxon>
        <taxon>Desulfobacterales</taxon>
        <taxon>Desulfobacteraceae</taxon>
        <taxon>Candidatus Magnetoglobus</taxon>
    </lineage>
</organism>
<dbReference type="Proteomes" id="UP000189670">
    <property type="component" value="Unassembled WGS sequence"/>
</dbReference>